<name>A0A420FSP2_9BURK</name>
<organism evidence="1 2">
    <name type="scientific">Paraburkholderia fungorum</name>
    <dbReference type="NCBI Taxonomy" id="134537"/>
    <lineage>
        <taxon>Bacteria</taxon>
        <taxon>Pseudomonadati</taxon>
        <taxon>Pseudomonadota</taxon>
        <taxon>Betaproteobacteria</taxon>
        <taxon>Burkholderiales</taxon>
        <taxon>Burkholderiaceae</taxon>
        <taxon>Paraburkholderia</taxon>
    </lineage>
</organism>
<comment type="caution">
    <text evidence="1">The sequence shown here is derived from an EMBL/GenBank/DDBJ whole genome shotgun (WGS) entry which is preliminary data.</text>
</comment>
<proteinExistence type="predicted"/>
<protein>
    <submittedName>
        <fullName evidence="1">Uncharacterized protein</fullName>
    </submittedName>
</protein>
<accession>A0A420FSP2</accession>
<dbReference type="EMBL" id="MCAS01000044">
    <property type="protein sequence ID" value="RKF35987.1"/>
    <property type="molecule type" value="Genomic_DNA"/>
</dbReference>
<evidence type="ECO:0000313" key="2">
    <source>
        <dbReference type="Proteomes" id="UP000283709"/>
    </source>
</evidence>
<evidence type="ECO:0000313" key="1">
    <source>
        <dbReference type="EMBL" id="RKF35987.1"/>
    </source>
</evidence>
<gene>
    <name evidence="1" type="ORF">BCY88_37280</name>
</gene>
<sequence length="65" mass="6984">MASFAQTASFKINPTFSACVTLMTSLGAFDKSGLSTPSSHVIDAYTGNAILLTERSEFREGHCEH</sequence>
<dbReference type="Proteomes" id="UP000283709">
    <property type="component" value="Unassembled WGS sequence"/>
</dbReference>
<reference evidence="1 2" key="1">
    <citation type="submission" date="2016-07" db="EMBL/GenBank/DDBJ databases">
        <title>Genome analysis of Burkholderia fungorum ES3-20.</title>
        <authorList>
            <person name="Xu D."/>
            <person name="Yao R."/>
            <person name="Zheng S."/>
        </authorList>
    </citation>
    <scope>NUCLEOTIDE SEQUENCE [LARGE SCALE GENOMIC DNA]</scope>
    <source>
        <strain evidence="1 2">ES3-20</strain>
    </source>
</reference>
<dbReference type="AlphaFoldDB" id="A0A420FSP2"/>